<evidence type="ECO:0000313" key="4">
    <source>
        <dbReference type="Proteomes" id="UP001281217"/>
    </source>
</evidence>
<protein>
    <submittedName>
        <fullName evidence="3">VOC family protein</fullName>
    </submittedName>
</protein>
<feature type="domain" description="VOC" evidence="2">
    <location>
        <begin position="302"/>
        <end position="425"/>
    </location>
</feature>
<feature type="domain" description="VOC" evidence="2">
    <location>
        <begin position="46"/>
        <end position="168"/>
    </location>
</feature>
<reference evidence="4" key="1">
    <citation type="submission" date="2023-07" db="EMBL/GenBank/DDBJ databases">
        <authorList>
            <person name="de Witt J."/>
        </authorList>
    </citation>
    <scope>NUCLEOTIDE SEQUENCE [LARGE SCALE GENOMIC DNA]</scope>
    <source>
        <strain evidence="4">FZJ</strain>
    </source>
</reference>
<dbReference type="Pfam" id="PF00903">
    <property type="entry name" value="Glyoxalase"/>
    <property type="match status" value="2"/>
</dbReference>
<dbReference type="RefSeq" id="WP_320331940.1">
    <property type="nucleotide sequence ID" value="NZ_JAVRDO010000010.1"/>
</dbReference>
<dbReference type="InterPro" id="IPR037523">
    <property type="entry name" value="VOC_core"/>
</dbReference>
<sequence>MKKPSFTHWCGAALLVMLSGCLGGGGGGSSSGDRQPPAPAQEVAAYVEAVGLGVSDLDAAVAFYQSGLGMHELHRLERDDRIEVVMESADRRGAQVQLMAFTDGLGRVYQQNPGKLVFYVRDIDAFTEQFENAGGRITLPPTAVPGADGTVVSFGRDPENTLIEMIQVPSVSNSFIAGVGIGVSDLSRFRDFYETSLKLQAQDLLQVPEQYDEYSLLSPIPGSSALVLVHWTDGSTQNYTDNPVKLQLGTADPVRLAEQLEQAGAALLASPAPSTEADLEGEVLGYAADPDGTLLEIRQSIRAGLVAGGIGVEDLATAVPFYTDGLGMRVVERRSREDRDEVVLESADGRGSHVVLMEFTDGLSRNLDRNPGKLVFYVRDIDAFVTDFVAAGGRLTLPPMADPGLGVTVAFGRDLHNNLIEMVSDASAEHSYFGAFGIGVSDLEEARRFWVEELGFRQLMYLPIPGMYDEYILQGYDGSALVLMHWTNGGGQNYRDNPVKLEIHSIAPGPFTEAVARAGGELVQEPTSDPTLNDQMVGYARDADGSLLEVRQAPWGLD</sequence>
<comment type="caution">
    <text evidence="3">The sequence shown here is derived from an EMBL/GenBank/DDBJ whole genome shotgun (WGS) entry which is preliminary data.</text>
</comment>
<dbReference type="Gene3D" id="3.10.180.10">
    <property type="entry name" value="2,3-Dihydroxybiphenyl 1,2-Dioxygenase, domain 1"/>
    <property type="match status" value="4"/>
</dbReference>
<keyword evidence="4" id="KW-1185">Reference proteome</keyword>
<dbReference type="InterPro" id="IPR029068">
    <property type="entry name" value="Glyas_Bleomycin-R_OHBP_Dase"/>
</dbReference>
<dbReference type="PROSITE" id="PS51257">
    <property type="entry name" value="PROKAR_LIPOPROTEIN"/>
    <property type="match status" value="1"/>
</dbReference>
<evidence type="ECO:0000313" key="3">
    <source>
        <dbReference type="EMBL" id="MDX9688552.1"/>
    </source>
</evidence>
<evidence type="ECO:0000259" key="2">
    <source>
        <dbReference type="PROSITE" id="PS51819"/>
    </source>
</evidence>
<accession>A0ABU5C0J8</accession>
<name>A0ABU5C0J8_9GAMM</name>
<organism evidence="3 4">
    <name type="scientific">Halopseudomonas formosensis</name>
    <dbReference type="NCBI Taxonomy" id="1002526"/>
    <lineage>
        <taxon>Bacteria</taxon>
        <taxon>Pseudomonadati</taxon>
        <taxon>Pseudomonadota</taxon>
        <taxon>Gammaproteobacteria</taxon>
        <taxon>Pseudomonadales</taxon>
        <taxon>Pseudomonadaceae</taxon>
        <taxon>Halopseudomonas</taxon>
    </lineage>
</organism>
<dbReference type="InterPro" id="IPR004360">
    <property type="entry name" value="Glyas_Fos-R_dOase_dom"/>
</dbReference>
<feature type="domain" description="VOC" evidence="2">
    <location>
        <begin position="432"/>
        <end position="553"/>
    </location>
</feature>
<gene>
    <name evidence="3" type="ORF">RED13_000093</name>
</gene>
<feature type="chain" id="PRO_5046354482" evidence="1">
    <location>
        <begin position="25"/>
        <end position="558"/>
    </location>
</feature>
<dbReference type="PANTHER" id="PTHR36503:SF3">
    <property type="entry name" value="BLR0126 PROTEIN"/>
    <property type="match status" value="1"/>
</dbReference>
<dbReference type="CDD" id="cd06587">
    <property type="entry name" value="VOC"/>
    <property type="match status" value="2"/>
</dbReference>
<dbReference type="EMBL" id="JAVRDO010000010">
    <property type="protein sequence ID" value="MDX9688552.1"/>
    <property type="molecule type" value="Genomic_DNA"/>
</dbReference>
<dbReference type="PANTHER" id="PTHR36503">
    <property type="entry name" value="BLR2520 PROTEIN"/>
    <property type="match status" value="1"/>
</dbReference>
<feature type="signal peptide" evidence="1">
    <location>
        <begin position="1"/>
        <end position="24"/>
    </location>
</feature>
<dbReference type="SUPFAM" id="SSF54593">
    <property type="entry name" value="Glyoxalase/Bleomycin resistance protein/Dihydroxybiphenyl dioxygenase"/>
    <property type="match status" value="4"/>
</dbReference>
<evidence type="ECO:0000256" key="1">
    <source>
        <dbReference type="SAM" id="SignalP"/>
    </source>
</evidence>
<feature type="domain" description="VOC" evidence="2">
    <location>
        <begin position="175"/>
        <end position="300"/>
    </location>
</feature>
<dbReference type="PROSITE" id="PS51819">
    <property type="entry name" value="VOC"/>
    <property type="match status" value="4"/>
</dbReference>
<keyword evidence="1" id="KW-0732">Signal</keyword>
<proteinExistence type="predicted"/>
<dbReference type="Proteomes" id="UP001281217">
    <property type="component" value="Unassembled WGS sequence"/>
</dbReference>